<evidence type="ECO:0000313" key="11">
    <source>
        <dbReference type="Proteomes" id="UP000309340"/>
    </source>
</evidence>
<keyword evidence="5 9" id="KW-1133">Transmembrane helix</keyword>
<feature type="transmembrane region" description="Helical" evidence="9">
    <location>
        <begin position="130"/>
        <end position="151"/>
    </location>
</feature>
<comment type="subcellular location">
    <subcellularLocation>
        <location evidence="1">Membrane</location>
        <topology evidence="1">Multi-pass membrane protein</topology>
    </subcellularLocation>
</comment>
<comment type="caution">
    <text evidence="10">The sequence shown here is derived from an EMBL/GenBank/DDBJ whole genome shotgun (WGS) entry which is preliminary data.</text>
</comment>
<dbReference type="GO" id="GO:0015204">
    <property type="term" value="F:urea transmembrane transporter activity"/>
    <property type="evidence" value="ECO:0007669"/>
    <property type="project" value="InterPro"/>
</dbReference>
<dbReference type="AlphaFoldDB" id="A0A4U0X4V1"/>
<feature type="transmembrane region" description="Helical" evidence="9">
    <location>
        <begin position="404"/>
        <end position="421"/>
    </location>
</feature>
<comment type="similarity">
    <text evidence="2 7">Belongs to the sodium:solute symporter (SSF) (TC 2.A.21) family.</text>
</comment>
<feature type="compositionally biased region" description="Basic and acidic residues" evidence="8">
    <location>
        <begin position="667"/>
        <end position="676"/>
    </location>
</feature>
<evidence type="ECO:0000256" key="9">
    <source>
        <dbReference type="SAM" id="Phobius"/>
    </source>
</evidence>
<feature type="compositionally biased region" description="Acidic residues" evidence="8">
    <location>
        <begin position="680"/>
        <end position="689"/>
    </location>
</feature>
<dbReference type="GO" id="GO:0005886">
    <property type="term" value="C:plasma membrane"/>
    <property type="evidence" value="ECO:0007669"/>
    <property type="project" value="TreeGrafter"/>
</dbReference>
<feature type="transmembrane region" description="Helical" evidence="9">
    <location>
        <begin position="287"/>
        <end position="315"/>
    </location>
</feature>
<dbReference type="EMBL" id="NAJQ01000448">
    <property type="protein sequence ID" value="TKA69445.1"/>
    <property type="molecule type" value="Genomic_DNA"/>
</dbReference>
<evidence type="ECO:0000256" key="4">
    <source>
        <dbReference type="ARBA" id="ARBA00022692"/>
    </source>
</evidence>
<name>A0A4U0X4V1_9PEZI</name>
<keyword evidence="6 9" id="KW-0472">Membrane</keyword>
<dbReference type="Proteomes" id="UP000309340">
    <property type="component" value="Unassembled WGS sequence"/>
</dbReference>
<dbReference type="Gene3D" id="1.20.1730.10">
    <property type="entry name" value="Sodium/glucose cotransporter"/>
    <property type="match status" value="1"/>
</dbReference>
<dbReference type="Pfam" id="PF00474">
    <property type="entry name" value="SSF"/>
    <property type="match status" value="1"/>
</dbReference>
<dbReference type="GO" id="GO:0015606">
    <property type="term" value="F:spermidine transmembrane transporter activity"/>
    <property type="evidence" value="ECO:0007669"/>
    <property type="project" value="TreeGrafter"/>
</dbReference>
<dbReference type="InterPro" id="IPR031155">
    <property type="entry name" value="DUR"/>
</dbReference>
<feature type="transmembrane region" description="Helical" evidence="9">
    <location>
        <begin position="456"/>
        <end position="475"/>
    </location>
</feature>
<organism evidence="10 11">
    <name type="scientific">Friedmanniomyces simplex</name>
    <dbReference type="NCBI Taxonomy" id="329884"/>
    <lineage>
        <taxon>Eukaryota</taxon>
        <taxon>Fungi</taxon>
        <taxon>Dikarya</taxon>
        <taxon>Ascomycota</taxon>
        <taxon>Pezizomycotina</taxon>
        <taxon>Dothideomycetes</taxon>
        <taxon>Dothideomycetidae</taxon>
        <taxon>Mycosphaerellales</taxon>
        <taxon>Teratosphaeriaceae</taxon>
        <taxon>Friedmanniomyces</taxon>
    </lineage>
</organism>
<evidence type="ECO:0000256" key="2">
    <source>
        <dbReference type="ARBA" id="ARBA00006434"/>
    </source>
</evidence>
<feature type="transmembrane region" description="Helical" evidence="9">
    <location>
        <begin position="194"/>
        <end position="213"/>
    </location>
</feature>
<dbReference type="CDD" id="cd11476">
    <property type="entry name" value="SLC5sbd_DUR3"/>
    <property type="match status" value="1"/>
</dbReference>
<feature type="transmembrane region" description="Helical" evidence="9">
    <location>
        <begin position="12"/>
        <end position="34"/>
    </location>
</feature>
<feature type="transmembrane region" description="Helical" evidence="9">
    <location>
        <begin position="254"/>
        <end position="275"/>
    </location>
</feature>
<protein>
    <recommendedName>
        <fullName evidence="12">Urea active transporter 1</fullName>
    </recommendedName>
</protein>
<keyword evidence="4 9" id="KW-0812">Transmembrane</keyword>
<evidence type="ECO:0000256" key="5">
    <source>
        <dbReference type="ARBA" id="ARBA00022989"/>
    </source>
</evidence>
<evidence type="ECO:0000256" key="7">
    <source>
        <dbReference type="RuleBase" id="RU362091"/>
    </source>
</evidence>
<proteinExistence type="inferred from homology"/>
<reference evidence="10 11" key="1">
    <citation type="submission" date="2017-03" db="EMBL/GenBank/DDBJ databases">
        <title>Genomes of endolithic fungi from Antarctica.</title>
        <authorList>
            <person name="Coleine C."/>
            <person name="Masonjones S."/>
            <person name="Stajich J.E."/>
        </authorList>
    </citation>
    <scope>NUCLEOTIDE SEQUENCE [LARGE SCALE GENOMIC DNA]</scope>
    <source>
        <strain evidence="10 11">CCFEE 5184</strain>
    </source>
</reference>
<dbReference type="STRING" id="329884.A0A4U0X4V1"/>
<feature type="transmembrane region" description="Helical" evidence="9">
    <location>
        <begin position="495"/>
        <end position="518"/>
    </location>
</feature>
<dbReference type="PANTHER" id="PTHR46154">
    <property type="match status" value="1"/>
</dbReference>
<evidence type="ECO:0000256" key="3">
    <source>
        <dbReference type="ARBA" id="ARBA00022448"/>
    </source>
</evidence>
<dbReference type="PANTHER" id="PTHR46154:SF4">
    <property type="entry name" value="UREA ACTIVE TRANSPORTER"/>
    <property type="match status" value="1"/>
</dbReference>
<evidence type="ECO:0000256" key="1">
    <source>
        <dbReference type="ARBA" id="ARBA00004141"/>
    </source>
</evidence>
<feature type="region of interest" description="Disordered" evidence="8">
    <location>
        <begin position="663"/>
        <end position="689"/>
    </location>
</feature>
<feature type="transmembrane region" description="Helical" evidence="9">
    <location>
        <begin position="574"/>
        <end position="593"/>
    </location>
</feature>
<dbReference type="FunFam" id="1.20.1730.10:FF:000006">
    <property type="entry name" value="Urea active transporter"/>
    <property type="match status" value="1"/>
</dbReference>
<evidence type="ECO:0000313" key="10">
    <source>
        <dbReference type="EMBL" id="TKA69445.1"/>
    </source>
</evidence>
<sequence>MSTTPPLSKATGYGVVVGLGFLFAFGMMLTTFVLRRYNNELQTSEVFSTAGRTVKSGLESSAVVSSWTWAATLLQSSSVAYRYGVSGPFWYASGATVQVILFATLAIELKRKAPNAHTFLEAIRARYGPATHGTYIVFGLMTNVLVTAMLLTGGSAVVTSLTGVPTAAACFLLPIGVVLYTMFGGIKATFLTDYVHTVMILVIIFLFAFTAYATSSVLGSPGAVYDALVAAAERHPVAGNAQGSYLTMHSQEGAVFFVINLVGNFGTVFCDNGYYNKAIAASPVHALPGYIAGGLSWFAIPWLAATTMGLSALALENNPVFPSYPNRMAPADVTAGLVLPQAAVALLGKGGAAATLLLIFMAVTSAMSAELIAVSSIWTYDIYQTYINPQASGRRLIYMSHTSCVVYAIIMASFSTGLYYAGISMGYLYLMMGVIISGAVLPASLTLLWDRQSWAAATFSPPLALSCSLIAWLVTASKQGGSLSVTSTGANEPMLAGNVVALLAPCIFIPILSFFPGLRTPKYDWMSMKLIRKGDDSDLAAAAHLDLELVPGQSAQSDHEEQMEQHQLQRAAKIARYMTLFLTLALLVLWPFPMYGSGYIFSKRFFTGWVSVGILWLFCSSLCVGVYPLWEGRHTSSRTFKAIFLDITGKRKPVMHGRATIAETAEVEERGDEKNGADTPPEEPVEGKA</sequence>
<dbReference type="NCBIfam" id="TIGR00813">
    <property type="entry name" value="sss"/>
    <property type="match status" value="1"/>
</dbReference>
<keyword evidence="3" id="KW-0813">Transport</keyword>
<evidence type="ECO:0000256" key="6">
    <source>
        <dbReference type="ARBA" id="ARBA00023136"/>
    </source>
</evidence>
<feature type="transmembrane region" description="Helical" evidence="9">
    <location>
        <begin position="89"/>
        <end position="109"/>
    </location>
</feature>
<dbReference type="OrthoDB" id="6132759at2759"/>
<gene>
    <name evidence="10" type="ORF">B0A55_07107</name>
</gene>
<dbReference type="InterPro" id="IPR038377">
    <property type="entry name" value="Na/Glc_symporter_sf"/>
</dbReference>
<feature type="transmembrane region" description="Helical" evidence="9">
    <location>
        <begin position="605"/>
        <end position="630"/>
    </location>
</feature>
<feature type="transmembrane region" description="Helical" evidence="9">
    <location>
        <begin position="356"/>
        <end position="383"/>
    </location>
</feature>
<dbReference type="InterPro" id="IPR001734">
    <property type="entry name" value="Na/solute_symporter"/>
</dbReference>
<feature type="transmembrane region" description="Helical" evidence="9">
    <location>
        <begin position="163"/>
        <end position="182"/>
    </location>
</feature>
<dbReference type="PROSITE" id="PS50283">
    <property type="entry name" value="NA_SOLUT_SYMP_3"/>
    <property type="match status" value="1"/>
</dbReference>
<feature type="transmembrane region" description="Helical" evidence="9">
    <location>
        <begin position="427"/>
        <end position="449"/>
    </location>
</feature>
<evidence type="ECO:0008006" key="12">
    <source>
        <dbReference type="Google" id="ProtNLM"/>
    </source>
</evidence>
<keyword evidence="11" id="KW-1185">Reference proteome</keyword>
<dbReference type="GO" id="GO:0015489">
    <property type="term" value="F:putrescine transmembrane transporter activity"/>
    <property type="evidence" value="ECO:0007669"/>
    <property type="project" value="TreeGrafter"/>
</dbReference>
<evidence type="ECO:0000256" key="8">
    <source>
        <dbReference type="SAM" id="MobiDB-lite"/>
    </source>
</evidence>
<accession>A0A4U0X4V1</accession>